<dbReference type="VEuPathDB" id="PlasmoDB:PVPAM_110069200"/>
<evidence type="ECO:0000313" key="3">
    <source>
        <dbReference type="Proteomes" id="UP000305196"/>
    </source>
</evidence>
<reference evidence="2 3" key="1">
    <citation type="submission" date="2016-07" db="EMBL/GenBank/DDBJ databases">
        <authorList>
            <consortium name="Pathogen Informatics"/>
        </authorList>
    </citation>
    <scope>NUCLEOTIDE SEQUENCE [LARGE SCALE GENOMIC DNA]</scope>
</reference>
<sequence length="316" mass="36853">MTCKKNPTEKSYIFFEDIENYITKGNLAESTVEPSNVEDECNSFMTSYKSHFKVEKNAKIICKAFIKLYDSLTELKDNSNRDTKYDRSSEFLNYWLNFKLKESLKNGDDSFCTIYNAIESEFTGSEKHIFLDFIYDINKDEFYKMNILYRLYKKYTDLEFILENTIRNDKKLLLSHSTACCTDYLEAKYMCSGGNDDDNNSQFCTQLQKFETKYKGLYHTVDSKGPDYTNNFKRLTQCNNNTVSTAVIGTTVGLVPLLVGLYKFTPLRQLINSNKVKLAQEYRNNDDEMRNIMIMDQGSEQISSHQGTYNIKYHSV</sequence>
<dbReference type="VEuPathDB" id="PlasmoDB:PVP01_0001680"/>
<dbReference type="Pfam" id="PF05795">
    <property type="entry name" value="Plasmodium_Vir"/>
    <property type="match status" value="1"/>
</dbReference>
<dbReference type="VEuPathDB" id="PlasmoDB:PVX_042690"/>
<gene>
    <name evidence="2" type="ORF">PVC01_000037400</name>
</gene>
<dbReference type="VEuPathDB" id="PlasmoDB:PVW1_100008000"/>
<keyword evidence="1" id="KW-1133">Transmembrane helix</keyword>
<dbReference type="EMBL" id="FLYI01000070">
    <property type="protein sequence ID" value="SCA59988.1"/>
    <property type="molecule type" value="Genomic_DNA"/>
</dbReference>
<dbReference type="Proteomes" id="UP000305196">
    <property type="component" value="Unassembled WGS sequence"/>
</dbReference>
<evidence type="ECO:0000313" key="2">
    <source>
        <dbReference type="EMBL" id="SCA59988.1"/>
    </source>
</evidence>
<dbReference type="AlphaFoldDB" id="A0A1G4E6W5"/>
<keyword evidence="1" id="KW-0472">Membrane</keyword>
<accession>A0A1G4E6W5</accession>
<organism evidence="2 3">
    <name type="scientific">Plasmodium vivax</name>
    <name type="common">malaria parasite P. vivax</name>
    <dbReference type="NCBI Taxonomy" id="5855"/>
    <lineage>
        <taxon>Eukaryota</taxon>
        <taxon>Sar</taxon>
        <taxon>Alveolata</taxon>
        <taxon>Apicomplexa</taxon>
        <taxon>Aconoidasida</taxon>
        <taxon>Haemosporida</taxon>
        <taxon>Plasmodiidae</taxon>
        <taxon>Plasmodium</taxon>
        <taxon>Plasmodium (Plasmodium)</taxon>
    </lineage>
</organism>
<protein>
    <submittedName>
        <fullName evidence="2">VIR protein</fullName>
    </submittedName>
</protein>
<dbReference type="InterPro" id="IPR008780">
    <property type="entry name" value="Plasmodium_Vir"/>
</dbReference>
<proteinExistence type="predicted"/>
<keyword evidence="1" id="KW-0812">Transmembrane</keyword>
<evidence type="ECO:0000256" key="1">
    <source>
        <dbReference type="SAM" id="Phobius"/>
    </source>
</evidence>
<name>A0A1G4E6W5_PLAVI</name>
<feature type="transmembrane region" description="Helical" evidence="1">
    <location>
        <begin position="243"/>
        <end position="262"/>
    </location>
</feature>